<gene>
    <name evidence="2" type="ORF">LSAA_7537</name>
</gene>
<accession>A0A7R8CRG1</accession>
<feature type="compositionally biased region" description="Basic and acidic residues" evidence="1">
    <location>
        <begin position="99"/>
        <end position="109"/>
    </location>
</feature>
<protein>
    <submittedName>
        <fullName evidence="2">(salmon louse) hypothetical protein</fullName>
    </submittedName>
</protein>
<sequence>MKTPKEAVSESTNTNPSQKAIPTKLVKDQCEKECEPISNENDAHSERVSRVTNAPPDNLSSQTESNSEVNSAANDKGDNVATNEVNRSYIDDEPPNLHNESRTDIEHKVTGHATSTPSNGHQNLTHVTKASPRQSERHMRRLFGTETPKKTLFVF</sequence>
<feature type="region of interest" description="Disordered" evidence="1">
    <location>
        <begin position="1"/>
        <end position="155"/>
    </location>
</feature>
<feature type="compositionally biased region" description="Polar residues" evidence="1">
    <location>
        <begin position="9"/>
        <end position="20"/>
    </location>
</feature>
<evidence type="ECO:0000313" key="2">
    <source>
        <dbReference type="EMBL" id="CAF2903187.1"/>
    </source>
</evidence>
<reference evidence="2" key="1">
    <citation type="submission" date="2021-02" db="EMBL/GenBank/DDBJ databases">
        <authorList>
            <person name="Bekaert M."/>
        </authorList>
    </citation>
    <scope>NUCLEOTIDE SEQUENCE</scope>
    <source>
        <strain evidence="2">IoA-00</strain>
    </source>
</reference>
<feature type="compositionally biased region" description="Polar residues" evidence="1">
    <location>
        <begin position="58"/>
        <end position="73"/>
    </location>
</feature>
<keyword evidence="3" id="KW-1185">Reference proteome</keyword>
<organism evidence="2 3">
    <name type="scientific">Lepeophtheirus salmonis</name>
    <name type="common">Salmon louse</name>
    <name type="synonym">Caligus salmonis</name>
    <dbReference type="NCBI Taxonomy" id="72036"/>
    <lineage>
        <taxon>Eukaryota</taxon>
        <taxon>Metazoa</taxon>
        <taxon>Ecdysozoa</taxon>
        <taxon>Arthropoda</taxon>
        <taxon>Crustacea</taxon>
        <taxon>Multicrustacea</taxon>
        <taxon>Hexanauplia</taxon>
        <taxon>Copepoda</taxon>
        <taxon>Siphonostomatoida</taxon>
        <taxon>Caligidae</taxon>
        <taxon>Lepeophtheirus</taxon>
    </lineage>
</organism>
<proteinExistence type="predicted"/>
<dbReference type="AlphaFoldDB" id="A0A7R8CRG1"/>
<name>A0A7R8CRG1_LEPSM</name>
<evidence type="ECO:0000313" key="3">
    <source>
        <dbReference type="Proteomes" id="UP000675881"/>
    </source>
</evidence>
<feature type="compositionally biased region" description="Basic and acidic residues" evidence="1">
    <location>
        <begin position="25"/>
        <end position="49"/>
    </location>
</feature>
<dbReference type="Proteomes" id="UP000675881">
    <property type="component" value="Chromosome 3"/>
</dbReference>
<dbReference type="EMBL" id="HG994582">
    <property type="protein sequence ID" value="CAF2903187.1"/>
    <property type="molecule type" value="Genomic_DNA"/>
</dbReference>
<feature type="compositionally biased region" description="Polar residues" evidence="1">
    <location>
        <begin position="112"/>
        <end position="133"/>
    </location>
</feature>
<evidence type="ECO:0000256" key="1">
    <source>
        <dbReference type="SAM" id="MobiDB-lite"/>
    </source>
</evidence>